<keyword evidence="8" id="KW-1185">Reference proteome</keyword>
<dbReference type="Pfam" id="PF07690">
    <property type="entry name" value="MFS_1"/>
    <property type="match status" value="1"/>
</dbReference>
<dbReference type="InterPro" id="IPR036259">
    <property type="entry name" value="MFS_trans_sf"/>
</dbReference>
<dbReference type="Proteomes" id="UP001501771">
    <property type="component" value="Unassembled WGS sequence"/>
</dbReference>
<evidence type="ECO:0000313" key="7">
    <source>
        <dbReference type="EMBL" id="GAA2152431.1"/>
    </source>
</evidence>
<dbReference type="InterPro" id="IPR052524">
    <property type="entry name" value="MFS_Cyanate_Porter"/>
</dbReference>
<dbReference type="InterPro" id="IPR011701">
    <property type="entry name" value="MFS"/>
</dbReference>
<dbReference type="PROSITE" id="PS50850">
    <property type="entry name" value="MFS"/>
    <property type="match status" value="1"/>
</dbReference>
<feature type="transmembrane region" description="Helical" evidence="5">
    <location>
        <begin position="167"/>
        <end position="186"/>
    </location>
</feature>
<protein>
    <submittedName>
        <fullName evidence="7">CynX/NimT family MFS transporter</fullName>
    </submittedName>
</protein>
<proteinExistence type="predicted"/>
<dbReference type="PANTHER" id="PTHR23523:SF2">
    <property type="entry name" value="2-NITROIMIDAZOLE TRANSPORTER"/>
    <property type="match status" value="1"/>
</dbReference>
<evidence type="ECO:0000256" key="2">
    <source>
        <dbReference type="ARBA" id="ARBA00022692"/>
    </source>
</evidence>
<feature type="transmembrane region" description="Helical" evidence="5">
    <location>
        <begin position="242"/>
        <end position="261"/>
    </location>
</feature>
<gene>
    <name evidence="7" type="ORF">GCM10009844_35790</name>
</gene>
<keyword evidence="3 5" id="KW-1133">Transmembrane helix</keyword>
<feature type="transmembrane region" description="Helical" evidence="5">
    <location>
        <begin position="76"/>
        <end position="93"/>
    </location>
</feature>
<feature type="domain" description="Major facilitator superfamily (MFS) profile" evidence="6">
    <location>
        <begin position="6"/>
        <end position="386"/>
    </location>
</feature>
<dbReference type="Gene3D" id="1.20.1250.20">
    <property type="entry name" value="MFS general substrate transporter like domains"/>
    <property type="match status" value="1"/>
</dbReference>
<comment type="caution">
    <text evidence="7">The sequence shown here is derived from an EMBL/GenBank/DDBJ whole genome shotgun (WGS) entry which is preliminary data.</text>
</comment>
<feature type="transmembrane region" description="Helical" evidence="5">
    <location>
        <begin position="99"/>
        <end position="122"/>
    </location>
</feature>
<keyword evidence="4 5" id="KW-0472">Membrane</keyword>
<dbReference type="PANTHER" id="PTHR23523">
    <property type="match status" value="1"/>
</dbReference>
<organism evidence="7 8">
    <name type="scientific">Nocardioides koreensis</name>
    <dbReference type="NCBI Taxonomy" id="433651"/>
    <lineage>
        <taxon>Bacteria</taxon>
        <taxon>Bacillati</taxon>
        <taxon>Actinomycetota</taxon>
        <taxon>Actinomycetes</taxon>
        <taxon>Propionibacteriales</taxon>
        <taxon>Nocardioidaceae</taxon>
        <taxon>Nocardioides</taxon>
    </lineage>
</organism>
<sequence>MTARRTSLVILTGLVLLSLNLRPAAVSVGPVLAEVRSSLGMSPAAAGLLTSLPVIGFAVFGALAPAAARRIGVHRVTLLALLAAVLGLLGRAVSDSEALFLVLSLVALGGMAMANVLLPSLVKLHFPDRIGRVTAIYTTALAVGLTGALLITVPLSQAAGSWRWGLGAWAAVALLAALPWVGLVTHDRSLEPTARSIRSADVARTRLGVAMALFFGLQSLQAYSVFGWFAQLWRDNGYTAGQAGALVALVAAMSIPLSLWAPAAVARRTDQRAILLAIMACYPLGYVGLIIAPHGFAVPGAILVGIGAVTFPIVLTLIGLRARTPQGTAALSGFTQSTGYLIAALGPFAMSALYDATGAWTAPLLMLTLLMVPQIALGLYVARPAAIEDQIPRRESRPSDAHSR</sequence>
<accession>A0ABP5LUV1</accession>
<reference evidence="8" key="1">
    <citation type="journal article" date="2019" name="Int. J. Syst. Evol. Microbiol.">
        <title>The Global Catalogue of Microorganisms (GCM) 10K type strain sequencing project: providing services to taxonomists for standard genome sequencing and annotation.</title>
        <authorList>
            <consortium name="The Broad Institute Genomics Platform"/>
            <consortium name="The Broad Institute Genome Sequencing Center for Infectious Disease"/>
            <person name="Wu L."/>
            <person name="Ma J."/>
        </authorList>
    </citation>
    <scope>NUCLEOTIDE SEQUENCE [LARGE SCALE GENOMIC DNA]</scope>
    <source>
        <strain evidence="8">JCM 16022</strain>
    </source>
</reference>
<evidence type="ECO:0000256" key="5">
    <source>
        <dbReference type="SAM" id="Phobius"/>
    </source>
</evidence>
<evidence type="ECO:0000256" key="1">
    <source>
        <dbReference type="ARBA" id="ARBA00004651"/>
    </source>
</evidence>
<evidence type="ECO:0000313" key="8">
    <source>
        <dbReference type="Proteomes" id="UP001501771"/>
    </source>
</evidence>
<feature type="transmembrane region" description="Helical" evidence="5">
    <location>
        <begin position="43"/>
        <end position="64"/>
    </location>
</feature>
<name>A0ABP5LUV1_9ACTN</name>
<feature type="transmembrane region" description="Helical" evidence="5">
    <location>
        <begin position="273"/>
        <end position="292"/>
    </location>
</feature>
<feature type="transmembrane region" description="Helical" evidence="5">
    <location>
        <begin position="134"/>
        <end position="155"/>
    </location>
</feature>
<evidence type="ECO:0000259" key="6">
    <source>
        <dbReference type="PROSITE" id="PS50850"/>
    </source>
</evidence>
<feature type="transmembrane region" description="Helical" evidence="5">
    <location>
        <begin position="298"/>
        <end position="318"/>
    </location>
</feature>
<comment type="subcellular location">
    <subcellularLocation>
        <location evidence="1">Cell membrane</location>
        <topology evidence="1">Multi-pass membrane protein</topology>
    </subcellularLocation>
</comment>
<feature type="transmembrane region" description="Helical" evidence="5">
    <location>
        <begin position="207"/>
        <end position="230"/>
    </location>
</feature>
<feature type="transmembrane region" description="Helical" evidence="5">
    <location>
        <begin position="360"/>
        <end position="382"/>
    </location>
</feature>
<dbReference type="SUPFAM" id="SSF103473">
    <property type="entry name" value="MFS general substrate transporter"/>
    <property type="match status" value="1"/>
</dbReference>
<evidence type="ECO:0000256" key="4">
    <source>
        <dbReference type="ARBA" id="ARBA00023136"/>
    </source>
</evidence>
<dbReference type="InterPro" id="IPR020846">
    <property type="entry name" value="MFS_dom"/>
</dbReference>
<dbReference type="EMBL" id="BAAAQR010000012">
    <property type="protein sequence ID" value="GAA2152431.1"/>
    <property type="molecule type" value="Genomic_DNA"/>
</dbReference>
<keyword evidence="2 5" id="KW-0812">Transmembrane</keyword>
<feature type="transmembrane region" description="Helical" evidence="5">
    <location>
        <begin position="330"/>
        <end position="354"/>
    </location>
</feature>
<dbReference type="RefSeq" id="WP_344155473.1">
    <property type="nucleotide sequence ID" value="NZ_BAAAQR010000012.1"/>
</dbReference>
<evidence type="ECO:0000256" key="3">
    <source>
        <dbReference type="ARBA" id="ARBA00022989"/>
    </source>
</evidence>